<sequence>MASAVTAQNPPQKTAWMEVFVLWFAGISAAMQFAKFSVSYNELLAYYQAGPTWTGASISVVGTIGLIFGVTAGLMAGKIGYRKVLIGALTLGACLSFIQATLPSFEVVMATRVLEGFSQLGVVVAAPTMIAKLSAPQHRSITMGLWGTFFGVAFALTGLFGKPLITHFELSGLYLAHGLFMTSMLIALLLLLEKGEGRYSATPLPNNDGYFTKLGKIYRTPQTLLPGLVFVFYTCTLVSLLTYIPNFIESNSLRTTMQVVLPLLSTAGTFIAGTLSQYIMRPQRVAQLAYAGLAVGAILLSQLYDSVIVFTLLISQMVLFAGLIPGAALAMIPRLARNSEEQANGYGLIAQLGNLGATVGPPSFATLITAFGLYGMVGLVLFVCLMGSLFAFLASRLDS</sequence>
<feature type="transmembrane region" description="Helical" evidence="6">
    <location>
        <begin position="256"/>
        <end position="276"/>
    </location>
</feature>
<feature type="domain" description="Major facilitator superfamily (MFS) profile" evidence="7">
    <location>
        <begin position="18"/>
        <end position="396"/>
    </location>
</feature>
<dbReference type="Pfam" id="PF07690">
    <property type="entry name" value="MFS_1"/>
    <property type="match status" value="1"/>
</dbReference>
<evidence type="ECO:0000256" key="1">
    <source>
        <dbReference type="ARBA" id="ARBA00004651"/>
    </source>
</evidence>
<feature type="transmembrane region" description="Helical" evidence="6">
    <location>
        <begin position="310"/>
        <end position="332"/>
    </location>
</feature>
<evidence type="ECO:0000256" key="2">
    <source>
        <dbReference type="ARBA" id="ARBA00022475"/>
    </source>
</evidence>
<dbReference type="AlphaFoldDB" id="A0A0K6IGV6"/>
<dbReference type="InterPro" id="IPR011701">
    <property type="entry name" value="MFS"/>
</dbReference>
<feature type="transmembrane region" description="Helical" evidence="6">
    <location>
        <begin position="54"/>
        <end position="77"/>
    </location>
</feature>
<feature type="transmembrane region" description="Helical" evidence="6">
    <location>
        <begin position="173"/>
        <end position="192"/>
    </location>
</feature>
<dbReference type="PANTHER" id="PTHR43124">
    <property type="entry name" value="PURINE EFFLUX PUMP PBUE"/>
    <property type="match status" value="1"/>
</dbReference>
<evidence type="ECO:0000256" key="3">
    <source>
        <dbReference type="ARBA" id="ARBA00022692"/>
    </source>
</evidence>
<dbReference type="GO" id="GO:0022857">
    <property type="term" value="F:transmembrane transporter activity"/>
    <property type="evidence" value="ECO:0007669"/>
    <property type="project" value="InterPro"/>
</dbReference>
<dbReference type="CDD" id="cd06174">
    <property type="entry name" value="MFS"/>
    <property type="match status" value="1"/>
</dbReference>
<feature type="transmembrane region" description="Helical" evidence="6">
    <location>
        <begin position="15"/>
        <end position="34"/>
    </location>
</feature>
<dbReference type="InterPro" id="IPR050189">
    <property type="entry name" value="MFS_Efflux_Transporters"/>
</dbReference>
<dbReference type="InterPro" id="IPR036259">
    <property type="entry name" value="MFS_trans_sf"/>
</dbReference>
<reference evidence="9" key="1">
    <citation type="submission" date="2015-08" db="EMBL/GenBank/DDBJ databases">
        <authorList>
            <person name="Varghese N."/>
        </authorList>
    </citation>
    <scope>NUCLEOTIDE SEQUENCE [LARGE SCALE GENOMIC DNA]</scope>
    <source>
        <strain evidence="9">JCM 18476</strain>
    </source>
</reference>
<keyword evidence="4 6" id="KW-1133">Transmembrane helix</keyword>
<feature type="transmembrane region" description="Helical" evidence="6">
    <location>
        <begin position="114"/>
        <end position="131"/>
    </location>
</feature>
<dbReference type="OrthoDB" id="6095882at2"/>
<dbReference type="GO" id="GO:0005886">
    <property type="term" value="C:plasma membrane"/>
    <property type="evidence" value="ECO:0007669"/>
    <property type="project" value="UniProtKB-SubCell"/>
</dbReference>
<dbReference type="Proteomes" id="UP000182769">
    <property type="component" value="Unassembled WGS sequence"/>
</dbReference>
<keyword evidence="2" id="KW-1003">Cell membrane</keyword>
<evidence type="ECO:0000259" key="7">
    <source>
        <dbReference type="PROSITE" id="PS50850"/>
    </source>
</evidence>
<keyword evidence="3 6" id="KW-0812">Transmembrane</keyword>
<feature type="transmembrane region" description="Helical" evidence="6">
    <location>
        <begin position="84"/>
        <end position="102"/>
    </location>
</feature>
<evidence type="ECO:0000256" key="4">
    <source>
        <dbReference type="ARBA" id="ARBA00022989"/>
    </source>
</evidence>
<feature type="transmembrane region" description="Helical" evidence="6">
    <location>
        <begin position="288"/>
        <end position="304"/>
    </location>
</feature>
<accession>A0A0K6IGV6</accession>
<keyword evidence="9" id="KW-1185">Reference proteome</keyword>
<evidence type="ECO:0000256" key="6">
    <source>
        <dbReference type="SAM" id="Phobius"/>
    </source>
</evidence>
<evidence type="ECO:0000313" key="8">
    <source>
        <dbReference type="EMBL" id="CUB02281.1"/>
    </source>
</evidence>
<keyword evidence="5 6" id="KW-0472">Membrane</keyword>
<dbReference type="STRING" id="1137284.GCA_001418205_00112"/>
<comment type="subcellular location">
    <subcellularLocation>
        <location evidence="1">Cell membrane</location>
        <topology evidence="1">Multi-pass membrane protein</topology>
    </subcellularLocation>
</comment>
<dbReference type="InterPro" id="IPR020846">
    <property type="entry name" value="MFS_dom"/>
</dbReference>
<gene>
    <name evidence="8" type="ORF">Ga0061065_101113</name>
</gene>
<organism evidence="8 9">
    <name type="scientific">Marinomonas fungiae</name>
    <dbReference type="NCBI Taxonomy" id="1137284"/>
    <lineage>
        <taxon>Bacteria</taxon>
        <taxon>Pseudomonadati</taxon>
        <taxon>Pseudomonadota</taxon>
        <taxon>Gammaproteobacteria</taxon>
        <taxon>Oceanospirillales</taxon>
        <taxon>Oceanospirillaceae</taxon>
        <taxon>Marinomonas</taxon>
    </lineage>
</organism>
<feature type="transmembrane region" description="Helical" evidence="6">
    <location>
        <begin position="344"/>
        <end position="365"/>
    </location>
</feature>
<name>A0A0K6IGV6_9GAMM</name>
<protein>
    <submittedName>
        <fullName evidence="8">Predicted arabinose efflux permease, MFS family</fullName>
    </submittedName>
</protein>
<evidence type="ECO:0000313" key="9">
    <source>
        <dbReference type="Proteomes" id="UP000182769"/>
    </source>
</evidence>
<feature type="transmembrane region" description="Helical" evidence="6">
    <location>
        <begin position="223"/>
        <end position="244"/>
    </location>
</feature>
<dbReference type="Gene3D" id="1.20.1250.20">
    <property type="entry name" value="MFS general substrate transporter like domains"/>
    <property type="match status" value="1"/>
</dbReference>
<dbReference type="EMBL" id="CYHG01000001">
    <property type="protein sequence ID" value="CUB02281.1"/>
    <property type="molecule type" value="Genomic_DNA"/>
</dbReference>
<feature type="transmembrane region" description="Helical" evidence="6">
    <location>
        <begin position="371"/>
        <end position="394"/>
    </location>
</feature>
<proteinExistence type="predicted"/>
<dbReference type="RefSeq" id="WP_055461262.1">
    <property type="nucleotide sequence ID" value="NZ_CYHG01000001.1"/>
</dbReference>
<feature type="transmembrane region" description="Helical" evidence="6">
    <location>
        <begin position="143"/>
        <end position="161"/>
    </location>
</feature>
<evidence type="ECO:0000256" key="5">
    <source>
        <dbReference type="ARBA" id="ARBA00023136"/>
    </source>
</evidence>
<dbReference type="SUPFAM" id="SSF103473">
    <property type="entry name" value="MFS general substrate transporter"/>
    <property type="match status" value="1"/>
</dbReference>
<dbReference type="PANTHER" id="PTHR43124:SF3">
    <property type="entry name" value="CHLORAMPHENICOL EFFLUX PUMP RV0191"/>
    <property type="match status" value="1"/>
</dbReference>
<dbReference type="PROSITE" id="PS50850">
    <property type="entry name" value="MFS"/>
    <property type="match status" value="1"/>
</dbReference>